<evidence type="ECO:0000313" key="6">
    <source>
        <dbReference type="Proteomes" id="UP001430065"/>
    </source>
</evidence>
<accession>A0ABS2JP48</accession>
<evidence type="ECO:0000256" key="2">
    <source>
        <dbReference type="ARBA" id="ARBA00023125"/>
    </source>
</evidence>
<dbReference type="PROSITE" id="PS00622">
    <property type="entry name" value="HTH_LUXR_1"/>
    <property type="match status" value="1"/>
</dbReference>
<protein>
    <submittedName>
        <fullName evidence="5">Helix-turn-helix transcriptional regulator</fullName>
    </submittedName>
</protein>
<dbReference type="PANTHER" id="PTHR44688:SF16">
    <property type="entry name" value="DNA-BINDING TRANSCRIPTIONAL ACTIVATOR DEVR_DOSR"/>
    <property type="match status" value="1"/>
</dbReference>
<feature type="domain" description="HTH luxR-type" evidence="4">
    <location>
        <begin position="1"/>
        <end position="44"/>
    </location>
</feature>
<dbReference type="PRINTS" id="PR00038">
    <property type="entry name" value="HTHLUXR"/>
</dbReference>
<evidence type="ECO:0000256" key="1">
    <source>
        <dbReference type="ARBA" id="ARBA00023015"/>
    </source>
</evidence>
<keyword evidence="3" id="KW-0804">Transcription</keyword>
<proteinExistence type="predicted"/>
<dbReference type="InterPro" id="IPR000792">
    <property type="entry name" value="Tscrpt_reg_LuxR_C"/>
</dbReference>
<dbReference type="PANTHER" id="PTHR44688">
    <property type="entry name" value="DNA-BINDING TRANSCRIPTIONAL ACTIVATOR DEVR_DOSR"/>
    <property type="match status" value="1"/>
</dbReference>
<keyword evidence="6" id="KW-1185">Reference proteome</keyword>
<dbReference type="SMART" id="SM00421">
    <property type="entry name" value="HTH_LUXR"/>
    <property type="match status" value="2"/>
</dbReference>
<organism evidence="5 6">
    <name type="scientific">Dyella kyungheensis</name>
    <dbReference type="NCBI Taxonomy" id="1242174"/>
    <lineage>
        <taxon>Bacteria</taxon>
        <taxon>Pseudomonadati</taxon>
        <taxon>Pseudomonadota</taxon>
        <taxon>Gammaproteobacteria</taxon>
        <taxon>Lysobacterales</taxon>
        <taxon>Rhodanobacteraceae</taxon>
        <taxon>Dyella</taxon>
    </lineage>
</organism>
<reference evidence="5 6" key="1">
    <citation type="submission" date="2020-10" db="EMBL/GenBank/DDBJ databases">
        <title>Phylogeny of dyella-like bacteria.</title>
        <authorList>
            <person name="Fu J."/>
        </authorList>
    </citation>
    <scope>NUCLEOTIDE SEQUENCE [LARGE SCALE GENOMIC DNA]</scope>
    <source>
        <strain evidence="5 6">THG-B117</strain>
    </source>
</reference>
<comment type="caution">
    <text evidence="5">The sequence shown here is derived from an EMBL/GenBank/DDBJ whole genome shotgun (WGS) entry which is preliminary data.</text>
</comment>
<dbReference type="InterPro" id="IPR036388">
    <property type="entry name" value="WH-like_DNA-bd_sf"/>
</dbReference>
<dbReference type="CDD" id="cd06170">
    <property type="entry name" value="LuxR_C_like"/>
    <property type="match status" value="1"/>
</dbReference>
<dbReference type="SUPFAM" id="SSF46894">
    <property type="entry name" value="C-terminal effector domain of the bipartite response regulators"/>
    <property type="match status" value="2"/>
</dbReference>
<keyword evidence="2" id="KW-0238">DNA-binding</keyword>
<gene>
    <name evidence="5" type="ORF">ISP20_03460</name>
</gene>
<dbReference type="InterPro" id="IPR016032">
    <property type="entry name" value="Sig_transdc_resp-reg_C-effctor"/>
</dbReference>
<feature type="domain" description="HTH luxR-type" evidence="4">
    <location>
        <begin position="53"/>
        <end position="118"/>
    </location>
</feature>
<sequence length="120" mass="13660">MSSLAIATALGISIHTVRQHRTNMRRKMDMRHPSALVRYAILHLGERRADDPQGCRHDLLSSREREICQLVGKGLSNDDIATRLRISPLTVRKHRQNAMRKFGAQSTADFIRRVADAFVD</sequence>
<evidence type="ECO:0000256" key="3">
    <source>
        <dbReference type="ARBA" id="ARBA00023163"/>
    </source>
</evidence>
<dbReference type="Proteomes" id="UP001430065">
    <property type="component" value="Unassembled WGS sequence"/>
</dbReference>
<dbReference type="Gene3D" id="1.10.10.10">
    <property type="entry name" value="Winged helix-like DNA-binding domain superfamily/Winged helix DNA-binding domain"/>
    <property type="match status" value="2"/>
</dbReference>
<keyword evidence="1" id="KW-0805">Transcription regulation</keyword>
<evidence type="ECO:0000313" key="5">
    <source>
        <dbReference type="EMBL" id="MBM7120208.1"/>
    </source>
</evidence>
<evidence type="ECO:0000259" key="4">
    <source>
        <dbReference type="PROSITE" id="PS50043"/>
    </source>
</evidence>
<name>A0ABS2JP48_9GAMM</name>
<dbReference type="PROSITE" id="PS50043">
    <property type="entry name" value="HTH_LUXR_2"/>
    <property type="match status" value="2"/>
</dbReference>
<dbReference type="EMBL" id="JADIKC010000002">
    <property type="protein sequence ID" value="MBM7120208.1"/>
    <property type="molecule type" value="Genomic_DNA"/>
</dbReference>
<dbReference type="Pfam" id="PF00196">
    <property type="entry name" value="GerE"/>
    <property type="match status" value="2"/>
</dbReference>